<evidence type="ECO:0000259" key="2">
    <source>
        <dbReference type="Pfam" id="PF09084"/>
    </source>
</evidence>
<sequence>MGDFDISQIKNENEQSLPKTSRNYSSILKKFLIFLTFLGILLSAILIYSYKYRNRPDDITIGYSDKEGIALVNISDHLGYFTDNGIKIQYRNYDDEIDLIQALSESKIDVAFVEDISLTMVDFDGSAIKIISSVLEAEKYFFVVDTKKGIFDVSSLNGQDLGVSDSYKTDYWLENGLSNSGVNKGDINLKTYKPGKLAEELANAEVAGVFTWQPYVYESKTFEGSEVQQIVLPVQKEEGVYTYLISSQNYINSNYSDLKKLLMSLISSEGYIEQNSDVSIEFLTGEWATDKNYVSDIFGTYNYKVNITRESKDSLEKRYEWSSRKSSTNNEQSNIESLYYYNLLREIDPKRAEF</sequence>
<gene>
    <name evidence="3" type="ORF">KC675_04185</name>
</gene>
<reference evidence="3" key="1">
    <citation type="submission" date="2020-04" db="EMBL/GenBank/DDBJ databases">
        <authorList>
            <person name="Zhang T."/>
        </authorList>
    </citation>
    <scope>NUCLEOTIDE SEQUENCE</scope>
    <source>
        <strain evidence="3">HKST-UBA15</strain>
    </source>
</reference>
<dbReference type="Pfam" id="PF09084">
    <property type="entry name" value="NMT1"/>
    <property type="match status" value="1"/>
</dbReference>
<organism evidence="3 4">
    <name type="scientific">Candidatus Dojkabacteria bacterium</name>
    <dbReference type="NCBI Taxonomy" id="2099670"/>
    <lineage>
        <taxon>Bacteria</taxon>
        <taxon>Candidatus Dojkabacteria</taxon>
    </lineage>
</organism>
<dbReference type="Proteomes" id="UP000745577">
    <property type="component" value="Unassembled WGS sequence"/>
</dbReference>
<accession>A0A955I9I0</accession>
<keyword evidence="1" id="KW-0472">Membrane</keyword>
<evidence type="ECO:0000313" key="3">
    <source>
        <dbReference type="EMBL" id="MCA9380349.1"/>
    </source>
</evidence>
<keyword evidence="1" id="KW-0812">Transmembrane</keyword>
<name>A0A955I9I0_9BACT</name>
<feature type="transmembrane region" description="Helical" evidence="1">
    <location>
        <begin position="31"/>
        <end position="50"/>
    </location>
</feature>
<evidence type="ECO:0000256" key="1">
    <source>
        <dbReference type="SAM" id="Phobius"/>
    </source>
</evidence>
<dbReference type="InterPro" id="IPR015168">
    <property type="entry name" value="SsuA/THI5"/>
</dbReference>
<reference evidence="3" key="2">
    <citation type="journal article" date="2021" name="Microbiome">
        <title>Successional dynamics and alternative stable states in a saline activated sludge microbial community over 9 years.</title>
        <authorList>
            <person name="Wang Y."/>
            <person name="Ye J."/>
            <person name="Ju F."/>
            <person name="Liu L."/>
            <person name="Boyd J.A."/>
            <person name="Deng Y."/>
            <person name="Parks D.H."/>
            <person name="Jiang X."/>
            <person name="Yin X."/>
            <person name="Woodcroft B.J."/>
            <person name="Tyson G.W."/>
            <person name="Hugenholtz P."/>
            <person name="Polz M.F."/>
            <person name="Zhang T."/>
        </authorList>
    </citation>
    <scope>NUCLEOTIDE SEQUENCE</scope>
    <source>
        <strain evidence="3">HKST-UBA15</strain>
    </source>
</reference>
<dbReference type="EMBL" id="JAGQLL010000053">
    <property type="protein sequence ID" value="MCA9380349.1"/>
    <property type="molecule type" value="Genomic_DNA"/>
</dbReference>
<feature type="domain" description="SsuA/THI5-like" evidence="2">
    <location>
        <begin position="76"/>
        <end position="263"/>
    </location>
</feature>
<comment type="caution">
    <text evidence="3">The sequence shown here is derived from an EMBL/GenBank/DDBJ whole genome shotgun (WGS) entry which is preliminary data.</text>
</comment>
<keyword evidence="1" id="KW-1133">Transmembrane helix</keyword>
<dbReference type="AlphaFoldDB" id="A0A955I9I0"/>
<dbReference type="PANTHER" id="PTHR30024">
    <property type="entry name" value="ALIPHATIC SULFONATES-BINDING PROTEIN-RELATED"/>
    <property type="match status" value="1"/>
</dbReference>
<protein>
    <submittedName>
        <fullName evidence="3">ABC transporter substrate-binding protein</fullName>
    </submittedName>
</protein>
<evidence type="ECO:0000313" key="4">
    <source>
        <dbReference type="Proteomes" id="UP000745577"/>
    </source>
</evidence>
<proteinExistence type="predicted"/>
<dbReference type="SUPFAM" id="SSF53850">
    <property type="entry name" value="Periplasmic binding protein-like II"/>
    <property type="match status" value="1"/>
</dbReference>
<dbReference type="Gene3D" id="3.40.190.10">
    <property type="entry name" value="Periplasmic binding protein-like II"/>
    <property type="match status" value="2"/>
</dbReference>